<evidence type="ECO:0000256" key="3">
    <source>
        <dbReference type="ARBA" id="ARBA00022989"/>
    </source>
</evidence>
<keyword evidence="4" id="KW-0472">Membrane</keyword>
<dbReference type="PANTHER" id="PTHR21576">
    <property type="entry name" value="UNCHARACTERIZED NODULIN-LIKE PROTEIN"/>
    <property type="match status" value="1"/>
</dbReference>
<keyword evidence="2" id="KW-0812">Transmembrane</keyword>
<keyword evidence="3" id="KW-1133">Transmembrane helix</keyword>
<dbReference type="AlphaFoldDB" id="A0AAD1ZKZ3"/>
<feature type="domain" description="NFD4 C-terminal" evidence="5">
    <location>
        <begin position="82"/>
        <end position="207"/>
    </location>
</feature>
<reference evidence="6" key="1">
    <citation type="submission" date="2023-05" db="EMBL/GenBank/DDBJ databases">
        <authorList>
            <person name="Huff M."/>
        </authorList>
    </citation>
    <scope>NUCLEOTIDE SEQUENCE</scope>
</reference>
<sequence>MFFLVLPLITPGILYPRELASQTLHSSFNMINNVNLDVHRDLTEMETPLTHDILYSGSYNSKQKEGSCSNVLFKENLIVLGEERLVRFLIHRWDFWLYYIAYFRRGTIGLIYSNNLGQISESLGYNSEVNTLVSLYSGCSFFGHLLSTTPDFLHEQVSEQTISILNTILCVVTKCVYYSERSKIALIATTALIGQSSGFIFSAAVSIHQSCLC</sequence>
<evidence type="ECO:0000256" key="4">
    <source>
        <dbReference type="ARBA" id="ARBA00023136"/>
    </source>
</evidence>
<accession>A0AAD1ZKZ3</accession>
<dbReference type="EMBL" id="OU503045">
    <property type="protein sequence ID" value="CAI9769671.1"/>
    <property type="molecule type" value="Genomic_DNA"/>
</dbReference>
<evidence type="ECO:0000313" key="7">
    <source>
        <dbReference type="Proteomes" id="UP000834106"/>
    </source>
</evidence>
<evidence type="ECO:0000259" key="5">
    <source>
        <dbReference type="Pfam" id="PF23262"/>
    </source>
</evidence>
<comment type="subcellular location">
    <subcellularLocation>
        <location evidence="1">Membrane</location>
        <topology evidence="1">Multi-pass membrane protein</topology>
    </subcellularLocation>
</comment>
<dbReference type="PANTHER" id="PTHR21576:SF7">
    <property type="entry name" value="MAJOR FACILITATOR SUPERFAMILY PROTEIN"/>
    <property type="match status" value="1"/>
</dbReference>
<dbReference type="Pfam" id="PF23262">
    <property type="entry name" value="NFD4_C"/>
    <property type="match status" value="1"/>
</dbReference>
<evidence type="ECO:0000313" key="6">
    <source>
        <dbReference type="EMBL" id="CAI9769671.1"/>
    </source>
</evidence>
<dbReference type="InterPro" id="IPR056555">
    <property type="entry name" value="NFD4_C"/>
</dbReference>
<dbReference type="Proteomes" id="UP000834106">
    <property type="component" value="Chromosome 10"/>
</dbReference>
<proteinExistence type="predicted"/>
<protein>
    <recommendedName>
        <fullName evidence="5">NFD4 C-terminal domain-containing protein</fullName>
    </recommendedName>
</protein>
<evidence type="ECO:0000256" key="1">
    <source>
        <dbReference type="ARBA" id="ARBA00004141"/>
    </source>
</evidence>
<evidence type="ECO:0000256" key="2">
    <source>
        <dbReference type="ARBA" id="ARBA00022692"/>
    </source>
</evidence>
<gene>
    <name evidence="6" type="ORF">FPE_LOCUS16619</name>
</gene>
<dbReference type="GO" id="GO:0016020">
    <property type="term" value="C:membrane"/>
    <property type="evidence" value="ECO:0007669"/>
    <property type="project" value="UniProtKB-SubCell"/>
</dbReference>
<organism evidence="6 7">
    <name type="scientific">Fraxinus pennsylvanica</name>
    <dbReference type="NCBI Taxonomy" id="56036"/>
    <lineage>
        <taxon>Eukaryota</taxon>
        <taxon>Viridiplantae</taxon>
        <taxon>Streptophyta</taxon>
        <taxon>Embryophyta</taxon>
        <taxon>Tracheophyta</taxon>
        <taxon>Spermatophyta</taxon>
        <taxon>Magnoliopsida</taxon>
        <taxon>eudicotyledons</taxon>
        <taxon>Gunneridae</taxon>
        <taxon>Pentapetalae</taxon>
        <taxon>asterids</taxon>
        <taxon>lamiids</taxon>
        <taxon>Lamiales</taxon>
        <taxon>Oleaceae</taxon>
        <taxon>Oleeae</taxon>
        <taxon>Fraxinus</taxon>
    </lineage>
</organism>
<name>A0AAD1ZKZ3_9LAMI</name>
<keyword evidence="7" id="KW-1185">Reference proteome</keyword>